<dbReference type="PANTHER" id="PTHR42951">
    <property type="entry name" value="METALLO-BETA-LACTAMASE DOMAIN-CONTAINING"/>
    <property type="match status" value="1"/>
</dbReference>
<name>L0AB35_CALLD</name>
<dbReference type="Pfam" id="PF00753">
    <property type="entry name" value="Lactamase_B"/>
    <property type="match status" value="1"/>
</dbReference>
<dbReference type="InterPro" id="IPR001279">
    <property type="entry name" value="Metallo-B-lactamas"/>
</dbReference>
<dbReference type="InParanoid" id="L0AB35"/>
<dbReference type="GO" id="GO:0016787">
    <property type="term" value="F:hydrolase activity"/>
    <property type="evidence" value="ECO:0007669"/>
    <property type="project" value="UniProtKB-KW"/>
</dbReference>
<dbReference type="OrthoDB" id="197151at2157"/>
<keyword evidence="3" id="KW-1185">Reference proteome</keyword>
<dbReference type="HOGENOM" id="CLU_061754_0_0_2"/>
<dbReference type="InterPro" id="IPR050855">
    <property type="entry name" value="NDM-1-like"/>
</dbReference>
<evidence type="ECO:0000259" key="1">
    <source>
        <dbReference type="SMART" id="SM00849"/>
    </source>
</evidence>
<dbReference type="Proteomes" id="UP000010469">
    <property type="component" value="Chromosome"/>
</dbReference>
<dbReference type="SMART" id="SM00849">
    <property type="entry name" value="Lactamase_B"/>
    <property type="match status" value="1"/>
</dbReference>
<dbReference type="InterPro" id="IPR036866">
    <property type="entry name" value="RibonucZ/Hydroxyglut_hydro"/>
</dbReference>
<dbReference type="RefSeq" id="WP_015232255.1">
    <property type="nucleotide sequence ID" value="NC_019791.1"/>
</dbReference>
<accession>L0AB35</accession>
<dbReference type="GeneID" id="14211860"/>
<keyword evidence="2" id="KW-0378">Hydrolase</keyword>
<reference evidence="3" key="1">
    <citation type="submission" date="2012-03" db="EMBL/GenBank/DDBJ databases">
        <title>Complete genome of Caldisphaera lagunensis DSM 15908.</title>
        <authorList>
            <person name="Lucas S."/>
            <person name="Copeland A."/>
            <person name="Lapidus A."/>
            <person name="Glavina del Rio T."/>
            <person name="Dalin E."/>
            <person name="Tice H."/>
            <person name="Bruce D."/>
            <person name="Goodwin L."/>
            <person name="Pitluck S."/>
            <person name="Peters L."/>
            <person name="Mikhailova N."/>
            <person name="Teshima H."/>
            <person name="Kyrpides N."/>
            <person name="Mavromatis K."/>
            <person name="Ivanova N."/>
            <person name="Brettin T."/>
            <person name="Detter J.C."/>
            <person name="Han C."/>
            <person name="Larimer F."/>
            <person name="Land M."/>
            <person name="Hauser L."/>
            <person name="Markowitz V."/>
            <person name="Cheng J.-F."/>
            <person name="Hugenholtz P."/>
            <person name="Woyke T."/>
            <person name="Wu D."/>
            <person name="Spring S."/>
            <person name="Schroeder M."/>
            <person name="Brambilla E."/>
            <person name="Klenk H.-P."/>
            <person name="Eisen J.A."/>
        </authorList>
    </citation>
    <scope>NUCLEOTIDE SEQUENCE [LARGE SCALE GENOMIC DNA]</scope>
    <source>
        <strain evidence="3">DSM 15908 / JCM 11604 / IC-154</strain>
    </source>
</reference>
<organism evidence="2 3">
    <name type="scientific">Caldisphaera lagunensis (strain DSM 15908 / JCM 11604 / ANMR 0165 / IC-154)</name>
    <dbReference type="NCBI Taxonomy" id="1056495"/>
    <lineage>
        <taxon>Archaea</taxon>
        <taxon>Thermoproteota</taxon>
        <taxon>Thermoprotei</taxon>
        <taxon>Acidilobales</taxon>
        <taxon>Caldisphaeraceae</taxon>
        <taxon>Caldisphaera</taxon>
    </lineage>
</organism>
<protein>
    <submittedName>
        <fullName evidence="2">Zn-dependent hydrolase, glyoxylase</fullName>
    </submittedName>
</protein>
<dbReference type="STRING" id="1056495.Calag_0600"/>
<dbReference type="CDD" id="cd07743">
    <property type="entry name" value="metallo-hydrolase-like_MBL-fold"/>
    <property type="match status" value="1"/>
</dbReference>
<dbReference type="AlphaFoldDB" id="L0AB35"/>
<sequence length="296" mass="32853">MGLENIKGNTFLYKGSPATLFYKDEENNVYIIDPGQGSKRPKELKSMLNKLNPKKSIAFITHYHSDHIAVLGEGFSVNEIVVSEIDAPAVRDPSLRALLTFGYMLNHEDNILPFKAKAINPTKLIGKDQNTYGPLQLIPLPGHTQGQLGVITPDGVLYAADSLFGDKVLTKYGIPYHQYPCKSVESLNLILNMLSKVDIIVPSHGPIVNSSEASQLIESNIKKITEIEEEIKKLLVEPMCLSSITQKLTSIYKSEEPSIGAYLLAENTIRGYISCLRQQGLIEAINDNNIKWKITK</sequence>
<feature type="domain" description="Metallo-beta-lactamase" evidence="1">
    <location>
        <begin position="15"/>
        <end position="204"/>
    </location>
</feature>
<dbReference type="EMBL" id="CP003378">
    <property type="protein sequence ID" value="AFZ70357.1"/>
    <property type="molecule type" value="Genomic_DNA"/>
</dbReference>
<gene>
    <name evidence="2" type="ordered locus">Calag_0600</name>
</gene>
<dbReference type="SUPFAM" id="SSF56281">
    <property type="entry name" value="Metallo-hydrolase/oxidoreductase"/>
    <property type="match status" value="1"/>
</dbReference>
<dbReference type="Gene3D" id="3.60.15.10">
    <property type="entry name" value="Ribonuclease Z/Hydroxyacylglutathione hydrolase-like"/>
    <property type="match status" value="1"/>
</dbReference>
<evidence type="ECO:0000313" key="3">
    <source>
        <dbReference type="Proteomes" id="UP000010469"/>
    </source>
</evidence>
<evidence type="ECO:0000313" key="2">
    <source>
        <dbReference type="EMBL" id="AFZ70357.1"/>
    </source>
</evidence>
<dbReference type="PANTHER" id="PTHR42951:SF14">
    <property type="entry name" value="METALLO-BETA-LACTAMASE SUPERFAMILY PROTEIN"/>
    <property type="match status" value="1"/>
</dbReference>
<dbReference type="eggNOG" id="arCOG00498">
    <property type="taxonomic scope" value="Archaea"/>
</dbReference>
<proteinExistence type="predicted"/>
<dbReference type="KEGG" id="clg:Calag_0600"/>